<keyword evidence="4 6" id="KW-1133">Transmembrane helix</keyword>
<dbReference type="InterPro" id="IPR004307">
    <property type="entry name" value="TspO_MBR"/>
</dbReference>
<accession>A0AAJ8JWR5</accession>
<evidence type="ECO:0008006" key="9">
    <source>
        <dbReference type="Google" id="ProtNLM"/>
    </source>
</evidence>
<feature type="transmembrane region" description="Helical" evidence="6">
    <location>
        <begin position="93"/>
        <end position="112"/>
    </location>
</feature>
<dbReference type="RefSeq" id="XP_066070568.1">
    <property type="nucleotide sequence ID" value="XM_066214471.1"/>
</dbReference>
<sequence length="116" mass="12564">MSPLPEIMLSVARNPILAVGLPIGLGASSGYLTGRSSRSQWFTPPPGNPPRQAFGPVWTILYGLMGYASHLVVEAFDQASLPSETALAGRALQLYYVQLGLNLLWTPIFFGLHNDH</sequence>
<reference evidence="7" key="1">
    <citation type="submission" date="2016-06" db="EMBL/GenBank/DDBJ databases">
        <authorList>
            <person name="Cuomo C."/>
            <person name="Litvintseva A."/>
            <person name="Heitman J."/>
            <person name="Chen Y."/>
            <person name="Sun S."/>
            <person name="Springer D."/>
            <person name="Dromer F."/>
            <person name="Young S."/>
            <person name="Zeng Q."/>
            <person name="Chapman S."/>
            <person name="Gujja S."/>
            <person name="Saif S."/>
            <person name="Birren B."/>
        </authorList>
    </citation>
    <scope>NUCLEOTIDE SEQUENCE</scope>
    <source>
        <strain evidence="7">CBS 7841</strain>
    </source>
</reference>
<evidence type="ECO:0000256" key="4">
    <source>
        <dbReference type="ARBA" id="ARBA00022989"/>
    </source>
</evidence>
<gene>
    <name evidence="7" type="ORF">L203_105098</name>
</gene>
<dbReference type="Gene3D" id="1.20.1260.100">
    <property type="entry name" value="TspO/MBR protein"/>
    <property type="match status" value="1"/>
</dbReference>
<keyword evidence="8" id="KW-1185">Reference proteome</keyword>
<dbReference type="GO" id="GO:0033013">
    <property type="term" value="P:tetrapyrrole metabolic process"/>
    <property type="evidence" value="ECO:0007669"/>
    <property type="project" value="UniProtKB-ARBA"/>
</dbReference>
<dbReference type="FunFam" id="1.20.1260.100:FF:000001">
    <property type="entry name" value="translocator protein 2"/>
    <property type="match status" value="1"/>
</dbReference>
<comment type="similarity">
    <text evidence="2">Belongs to the TspO/BZRP family.</text>
</comment>
<evidence type="ECO:0000256" key="3">
    <source>
        <dbReference type="ARBA" id="ARBA00022692"/>
    </source>
</evidence>
<dbReference type="AlphaFoldDB" id="A0AAJ8JWR5"/>
<reference evidence="7" key="3">
    <citation type="submission" date="2024-01" db="EMBL/GenBank/DDBJ databases">
        <authorList>
            <person name="Coelho M.A."/>
            <person name="David-Palma M."/>
            <person name="Shea T."/>
            <person name="Sun S."/>
            <person name="Cuomo C.A."/>
            <person name="Heitman J."/>
        </authorList>
    </citation>
    <scope>NUCLEOTIDE SEQUENCE</scope>
    <source>
        <strain evidence="7">CBS 7841</strain>
    </source>
</reference>
<evidence type="ECO:0000256" key="1">
    <source>
        <dbReference type="ARBA" id="ARBA00004141"/>
    </source>
</evidence>
<dbReference type="CDD" id="cd15904">
    <property type="entry name" value="TSPO_MBR"/>
    <property type="match status" value="1"/>
</dbReference>
<evidence type="ECO:0000256" key="6">
    <source>
        <dbReference type="SAM" id="Phobius"/>
    </source>
</evidence>
<comment type="subcellular location">
    <subcellularLocation>
        <location evidence="1">Membrane</location>
        <topology evidence="1">Multi-pass membrane protein</topology>
    </subcellularLocation>
</comment>
<dbReference type="KEGG" id="cdep:91089307"/>
<proteinExistence type="inferred from homology"/>
<evidence type="ECO:0000313" key="8">
    <source>
        <dbReference type="Proteomes" id="UP000094043"/>
    </source>
</evidence>
<reference evidence="7" key="2">
    <citation type="journal article" date="2022" name="Elife">
        <title>Obligate sexual reproduction of a homothallic fungus closely related to the Cryptococcus pathogenic species complex.</title>
        <authorList>
            <person name="Passer A.R."/>
            <person name="Clancey S.A."/>
            <person name="Shea T."/>
            <person name="David-Palma M."/>
            <person name="Averette A.F."/>
            <person name="Boekhout T."/>
            <person name="Porcel B.M."/>
            <person name="Nowrousian M."/>
            <person name="Cuomo C.A."/>
            <person name="Sun S."/>
            <person name="Heitman J."/>
            <person name="Coelho M.A."/>
        </authorList>
    </citation>
    <scope>NUCLEOTIDE SEQUENCE</scope>
    <source>
        <strain evidence="7">CBS 7841</strain>
    </source>
</reference>
<dbReference type="PANTHER" id="PTHR10057">
    <property type="entry name" value="PERIPHERAL-TYPE BENZODIAZEPINE RECEPTOR"/>
    <property type="match status" value="1"/>
</dbReference>
<dbReference type="Proteomes" id="UP000094043">
    <property type="component" value="Chromosome 6"/>
</dbReference>
<dbReference type="PANTHER" id="PTHR10057:SF0">
    <property type="entry name" value="TRANSLOCATOR PROTEIN"/>
    <property type="match status" value="1"/>
</dbReference>
<dbReference type="InterPro" id="IPR038330">
    <property type="entry name" value="TspO/MBR-related_sf"/>
</dbReference>
<protein>
    <recommendedName>
        <fullName evidence="9">Benzodiazapine receptor</fullName>
    </recommendedName>
</protein>
<dbReference type="GeneID" id="91089307"/>
<evidence type="ECO:0000256" key="2">
    <source>
        <dbReference type="ARBA" id="ARBA00007524"/>
    </source>
</evidence>
<keyword evidence="5 6" id="KW-0472">Membrane</keyword>
<feature type="transmembrane region" description="Helical" evidence="6">
    <location>
        <begin position="53"/>
        <end position="73"/>
    </location>
</feature>
<evidence type="ECO:0000256" key="5">
    <source>
        <dbReference type="ARBA" id="ARBA00023136"/>
    </source>
</evidence>
<organism evidence="7 8">
    <name type="scientific">Cryptococcus depauperatus CBS 7841</name>
    <dbReference type="NCBI Taxonomy" id="1295531"/>
    <lineage>
        <taxon>Eukaryota</taxon>
        <taxon>Fungi</taxon>
        <taxon>Dikarya</taxon>
        <taxon>Basidiomycota</taxon>
        <taxon>Agaricomycotina</taxon>
        <taxon>Tremellomycetes</taxon>
        <taxon>Tremellales</taxon>
        <taxon>Cryptococcaceae</taxon>
        <taxon>Cryptococcus</taxon>
    </lineage>
</organism>
<evidence type="ECO:0000313" key="7">
    <source>
        <dbReference type="EMBL" id="WVN89868.1"/>
    </source>
</evidence>
<keyword evidence="3 6" id="KW-0812">Transmembrane</keyword>
<dbReference type="GO" id="GO:0005741">
    <property type="term" value="C:mitochondrial outer membrane"/>
    <property type="evidence" value="ECO:0007669"/>
    <property type="project" value="TreeGrafter"/>
</dbReference>
<dbReference type="EMBL" id="CP143789">
    <property type="protein sequence ID" value="WVN89868.1"/>
    <property type="molecule type" value="Genomic_DNA"/>
</dbReference>
<name>A0AAJ8JWR5_9TREE</name>
<feature type="transmembrane region" description="Helical" evidence="6">
    <location>
        <begin position="12"/>
        <end position="32"/>
    </location>
</feature>
<dbReference type="Pfam" id="PF03073">
    <property type="entry name" value="TspO_MBR"/>
    <property type="match status" value="1"/>
</dbReference>